<protein>
    <submittedName>
        <fullName evidence="1">Putative thioredoxin reductase</fullName>
    </submittedName>
</protein>
<accession>K6WQU0</accession>
<comment type="caution">
    <text evidence="1">The sequence shown here is derived from an EMBL/GenBank/DDBJ whole genome shotgun (WGS) entry which is preliminary data.</text>
</comment>
<gene>
    <name evidence="1" type="ORF">KILIM_033_00310</name>
</gene>
<sequence>MSTPTPTKPVIVILADDHAEQIESELRARYDRDYDVRVGASMVEGKQLLKSLITEQHPVAMIVCEYLTQSHTAIQVYTWLLPVLTTARRVVMLPTEQFRDAVGELREAQAGGLIDAYFVIPRGPRDEEFHAAVTDLLSDWTWSSGSVSVDFAYVVVDTPNADVARIRDFLDRMGVPTRTLGVDTPIGQEMLAIAQAQPEEVVFPLVSARGGPVFSNPSPRSSAAR</sequence>
<evidence type="ECO:0000313" key="1">
    <source>
        <dbReference type="EMBL" id="GAB96211.1"/>
    </source>
</evidence>
<dbReference type="Proteomes" id="UP000008366">
    <property type="component" value="Unassembled WGS sequence"/>
</dbReference>
<proteinExistence type="predicted"/>
<dbReference type="EMBL" id="BAHD01000033">
    <property type="protein sequence ID" value="GAB96211.1"/>
    <property type="molecule type" value="Genomic_DNA"/>
</dbReference>
<dbReference type="AlphaFoldDB" id="K6WQU0"/>
<organism evidence="1 2">
    <name type="scientific">Kineosphaera limosa NBRC 100340</name>
    <dbReference type="NCBI Taxonomy" id="1184609"/>
    <lineage>
        <taxon>Bacteria</taxon>
        <taxon>Bacillati</taxon>
        <taxon>Actinomycetota</taxon>
        <taxon>Actinomycetes</taxon>
        <taxon>Micrococcales</taxon>
        <taxon>Dermatophilaceae</taxon>
        <taxon>Kineosphaera</taxon>
    </lineage>
</organism>
<evidence type="ECO:0000313" key="2">
    <source>
        <dbReference type="Proteomes" id="UP000008366"/>
    </source>
</evidence>
<dbReference type="eggNOG" id="COG0492">
    <property type="taxonomic scope" value="Bacteria"/>
</dbReference>
<name>K6WQU0_9MICO</name>
<dbReference type="STRING" id="1184609.KILIM_033_00310"/>
<keyword evidence="2" id="KW-1185">Reference proteome</keyword>
<reference evidence="1 2" key="1">
    <citation type="submission" date="2012-08" db="EMBL/GenBank/DDBJ databases">
        <title>Whole genome shotgun sequence of Kineosphaera limosa NBRC 100340.</title>
        <authorList>
            <person name="Yoshida I."/>
            <person name="Isaki S."/>
            <person name="Hosoyama A."/>
            <person name="Tsuchikane K."/>
            <person name="Katsumata H."/>
            <person name="Ando Y."/>
            <person name="Ohji S."/>
            <person name="Hamada M."/>
            <person name="Tamura T."/>
            <person name="Yamazoe A."/>
            <person name="Yamazaki S."/>
            <person name="Fujita N."/>
        </authorList>
    </citation>
    <scope>NUCLEOTIDE SEQUENCE [LARGE SCALE GENOMIC DNA]</scope>
    <source>
        <strain evidence="1 2">NBRC 100340</strain>
    </source>
</reference>
<dbReference type="RefSeq" id="WP_006592743.1">
    <property type="nucleotide sequence ID" value="NZ_BAHD01000033.1"/>
</dbReference>